<evidence type="ECO:0000313" key="1">
    <source>
        <dbReference type="EMBL" id="CBY14283.1"/>
    </source>
</evidence>
<proteinExistence type="predicted"/>
<dbReference type="Proteomes" id="UP000001307">
    <property type="component" value="Unassembled WGS sequence"/>
</dbReference>
<name>E4XX89_OIKDI</name>
<accession>E4XX89</accession>
<dbReference type="InParanoid" id="E4XX89"/>
<dbReference type="SUPFAM" id="SSF56112">
    <property type="entry name" value="Protein kinase-like (PK-like)"/>
    <property type="match status" value="1"/>
</dbReference>
<dbReference type="InterPro" id="IPR011009">
    <property type="entry name" value="Kinase-like_dom_sf"/>
</dbReference>
<protein>
    <submittedName>
        <fullName evidence="1">Uncharacterized protein</fullName>
    </submittedName>
</protein>
<keyword evidence="2" id="KW-1185">Reference proteome</keyword>
<sequence>MSHQQCSLSDFCNYFTEKKIRTLLLRPEIERQYFGHGESLLIESINRMSFFETGNYLLWEKATFYKSSARVVIQNKNDDPLENHSATAYQNWVIETVLSDSVGDIRVEKKNLEEKLAQWLAPPDNFSNIVSCGGEALILSDNVFGKNIVYRFHPFSSALFCVRLLANLHVRLKINKVTDYSTHQYDVISANRSSARFIPYHPNLLYNYVNVEIFHKDDVDEKDCLGWITVSSRAECDLAPALQQNKLDIEERKCIIIQLENVLNYLLSLNLIYFDLKGSPPPFFRILGADNFAFA</sequence>
<reference evidence="1" key="1">
    <citation type="journal article" date="2010" name="Science">
        <title>Plasticity of animal genome architecture unmasked by rapid evolution of a pelagic tunicate.</title>
        <authorList>
            <person name="Denoeud F."/>
            <person name="Henriet S."/>
            <person name="Mungpakdee S."/>
            <person name="Aury J.M."/>
            <person name="Da Silva C."/>
            <person name="Brinkmann H."/>
            <person name="Mikhaleva J."/>
            <person name="Olsen L.C."/>
            <person name="Jubin C."/>
            <person name="Canestro C."/>
            <person name="Bouquet J.M."/>
            <person name="Danks G."/>
            <person name="Poulain J."/>
            <person name="Campsteijn C."/>
            <person name="Adamski M."/>
            <person name="Cross I."/>
            <person name="Yadetie F."/>
            <person name="Muffato M."/>
            <person name="Louis A."/>
            <person name="Butcher S."/>
            <person name="Tsagkogeorga G."/>
            <person name="Konrad A."/>
            <person name="Singh S."/>
            <person name="Jensen M.F."/>
            <person name="Cong E.H."/>
            <person name="Eikeseth-Otteraa H."/>
            <person name="Noel B."/>
            <person name="Anthouard V."/>
            <person name="Porcel B.M."/>
            <person name="Kachouri-Lafond R."/>
            <person name="Nishino A."/>
            <person name="Ugolini M."/>
            <person name="Chourrout P."/>
            <person name="Nishida H."/>
            <person name="Aasland R."/>
            <person name="Huzurbazar S."/>
            <person name="Westhof E."/>
            <person name="Delsuc F."/>
            <person name="Lehrach H."/>
            <person name="Reinhardt R."/>
            <person name="Weissenbach J."/>
            <person name="Roy S.W."/>
            <person name="Artiguenave F."/>
            <person name="Postlethwait J.H."/>
            <person name="Manak J.R."/>
            <person name="Thompson E.M."/>
            <person name="Jaillon O."/>
            <person name="Du Pasquier L."/>
            <person name="Boudinot P."/>
            <person name="Liberles D.A."/>
            <person name="Volff J.N."/>
            <person name="Philippe H."/>
            <person name="Lenhard B."/>
            <person name="Roest Crollius H."/>
            <person name="Wincker P."/>
            <person name="Chourrout D."/>
        </authorList>
    </citation>
    <scope>NUCLEOTIDE SEQUENCE [LARGE SCALE GENOMIC DNA]</scope>
</reference>
<dbReference type="AlphaFoldDB" id="E4XX89"/>
<organism evidence="1">
    <name type="scientific">Oikopleura dioica</name>
    <name type="common">Tunicate</name>
    <dbReference type="NCBI Taxonomy" id="34765"/>
    <lineage>
        <taxon>Eukaryota</taxon>
        <taxon>Metazoa</taxon>
        <taxon>Chordata</taxon>
        <taxon>Tunicata</taxon>
        <taxon>Appendicularia</taxon>
        <taxon>Copelata</taxon>
        <taxon>Oikopleuridae</taxon>
        <taxon>Oikopleura</taxon>
    </lineage>
</organism>
<gene>
    <name evidence="1" type="ORF">GSOID_T00007270001</name>
</gene>
<dbReference type="EMBL" id="FN653271">
    <property type="protein sequence ID" value="CBY14283.1"/>
    <property type="molecule type" value="Genomic_DNA"/>
</dbReference>
<evidence type="ECO:0000313" key="2">
    <source>
        <dbReference type="Proteomes" id="UP000001307"/>
    </source>
</evidence>